<evidence type="ECO:0000256" key="1">
    <source>
        <dbReference type="SAM" id="MobiDB-lite"/>
    </source>
</evidence>
<evidence type="ECO:0000313" key="3">
    <source>
        <dbReference type="Proteomes" id="UP000652567"/>
    </source>
</evidence>
<dbReference type="EMBL" id="PRDL01000001">
    <property type="protein sequence ID" value="MBE8716037.1"/>
    <property type="molecule type" value="Genomic_DNA"/>
</dbReference>
<dbReference type="RefSeq" id="WP_193906825.1">
    <property type="nucleotide sequence ID" value="NZ_PRDL01000001.1"/>
</dbReference>
<evidence type="ECO:0000313" key="2">
    <source>
        <dbReference type="EMBL" id="MBE8716037.1"/>
    </source>
</evidence>
<dbReference type="SUPFAM" id="SSF56801">
    <property type="entry name" value="Acetyl-CoA synthetase-like"/>
    <property type="match status" value="1"/>
</dbReference>
<accession>A0A928YSR6</accession>
<comment type="caution">
    <text evidence="2">The sequence shown here is derived from an EMBL/GenBank/DDBJ whole genome shotgun (WGS) entry which is preliminary data.</text>
</comment>
<dbReference type="GO" id="GO:0016874">
    <property type="term" value="F:ligase activity"/>
    <property type="evidence" value="ECO:0007669"/>
    <property type="project" value="UniProtKB-KW"/>
</dbReference>
<dbReference type="Proteomes" id="UP000652567">
    <property type="component" value="Unassembled WGS sequence"/>
</dbReference>
<dbReference type="PANTHER" id="PTHR36932">
    <property type="entry name" value="CAPSULAR POLYSACCHARIDE BIOSYNTHESIS PROTEIN"/>
    <property type="match status" value="1"/>
</dbReference>
<protein>
    <submittedName>
        <fullName evidence="2">Phenylacetate--CoA ligase family protein</fullName>
    </submittedName>
</protein>
<proteinExistence type="predicted"/>
<feature type="region of interest" description="Disordered" evidence="1">
    <location>
        <begin position="96"/>
        <end position="117"/>
    </location>
</feature>
<dbReference type="InterPro" id="IPR053158">
    <property type="entry name" value="CapK_Type1_Caps_Biosynth"/>
</dbReference>
<dbReference type="AlphaFoldDB" id="A0A928YSR6"/>
<dbReference type="PANTHER" id="PTHR36932:SF1">
    <property type="entry name" value="CAPSULAR POLYSACCHARIDE BIOSYNTHESIS PROTEIN"/>
    <property type="match status" value="1"/>
</dbReference>
<reference evidence="2" key="1">
    <citation type="submission" date="2018-07" db="EMBL/GenBank/DDBJ databases">
        <title>Genome assembly of strain Ka43.</title>
        <authorList>
            <person name="Kukolya J."/>
            <person name="Nagy I."/>
            <person name="Horvath B."/>
            <person name="Toth A."/>
        </authorList>
    </citation>
    <scope>NUCLEOTIDE SEQUENCE</scope>
    <source>
        <strain evidence="2">KB43</strain>
    </source>
</reference>
<organism evidence="2 3">
    <name type="scientific">Cellvibrio polysaccharolyticus</name>
    <dbReference type="NCBI Taxonomy" id="2082724"/>
    <lineage>
        <taxon>Bacteria</taxon>
        <taxon>Pseudomonadati</taxon>
        <taxon>Pseudomonadota</taxon>
        <taxon>Gammaproteobacteria</taxon>
        <taxon>Cellvibrionales</taxon>
        <taxon>Cellvibrionaceae</taxon>
        <taxon>Cellvibrio</taxon>
    </lineage>
</organism>
<name>A0A928YSR6_9GAMM</name>
<gene>
    <name evidence="2" type="ORF">C4F51_02410</name>
</gene>
<keyword evidence="2" id="KW-0436">Ligase</keyword>
<dbReference type="Gene3D" id="3.40.50.12780">
    <property type="entry name" value="N-terminal domain of ligase-like"/>
    <property type="match status" value="1"/>
</dbReference>
<sequence>MKLLKKIFFKYFVYYPIVLLRGEWIWSPLRLFEKSQNFNREEISNIQISKLNHILKKSQNSIYYAQLNLPKKVESLDEIKKFPFLSKETLRNKSQMLETGKSGRHTTKTSGGSTGAPVTVKKSATAMGYELAAAWRGYSWAGIDIGDLQARFWGVPLNPSMAKKAKLIDLVTRRIRFSAFKFSKPELDLYLEKLNSVQPDYFYGYTSMLNEISINYLQSERKFDIRPKAIISTSEVLTESMRDNIEKAFNCKVFNEYGCGEVGTIAHECSHGKLHINAENVLIEIIDEEGIPLPENSIGEIVVTDLNNDFMPLIRYQIKDFGSISYEPCNCGVKLPILKDIKGRAYDFIENENHEKFHGEYFLYIVEELKSKGVIIEGIQFIKSKGKINILIASEQSAYDKSTTYIRDKLRHGFSKKIEFYFSKVENIPREASGKIRVIKSEDQL</sequence>
<keyword evidence="3" id="KW-1185">Reference proteome</keyword>
<dbReference type="InterPro" id="IPR042099">
    <property type="entry name" value="ANL_N_sf"/>
</dbReference>